<dbReference type="InterPro" id="IPR001789">
    <property type="entry name" value="Sig_transdc_resp-reg_receiver"/>
</dbReference>
<dbReference type="PANTHER" id="PTHR44520">
    <property type="entry name" value="RESPONSE REGULATOR RCP1-RELATED"/>
    <property type="match status" value="1"/>
</dbReference>
<feature type="domain" description="Response regulatory" evidence="2">
    <location>
        <begin position="9"/>
        <end position="131"/>
    </location>
</feature>
<proteinExistence type="predicted"/>
<dbReference type="InterPro" id="IPR011006">
    <property type="entry name" value="CheY-like_superfamily"/>
</dbReference>
<keyword evidence="1" id="KW-0597">Phosphoprotein</keyword>
<dbReference type="SMART" id="SM00448">
    <property type="entry name" value="REC"/>
    <property type="match status" value="1"/>
</dbReference>
<evidence type="ECO:0000259" key="2">
    <source>
        <dbReference type="PROSITE" id="PS50110"/>
    </source>
</evidence>
<reference evidence="3" key="1">
    <citation type="submission" date="2022-03" db="EMBL/GenBank/DDBJ databases">
        <authorList>
            <person name="Woo C.Y."/>
        </authorList>
    </citation>
    <scope>NUCLEOTIDE SEQUENCE</scope>
    <source>
        <strain evidence="3">CYS-01</strain>
    </source>
</reference>
<dbReference type="InterPro" id="IPR052893">
    <property type="entry name" value="TCS_response_regulator"/>
</dbReference>
<keyword evidence="4" id="KW-1185">Reference proteome</keyword>
<protein>
    <submittedName>
        <fullName evidence="3">Response regulator</fullName>
    </submittedName>
</protein>
<evidence type="ECO:0000256" key="1">
    <source>
        <dbReference type="PROSITE-ProRule" id="PRU00169"/>
    </source>
</evidence>
<evidence type="ECO:0000313" key="4">
    <source>
        <dbReference type="Proteomes" id="UP001165460"/>
    </source>
</evidence>
<organism evidence="3 4">
    <name type="scientific">Pedobacter montanisoli</name>
    <dbReference type="NCBI Taxonomy" id="2923277"/>
    <lineage>
        <taxon>Bacteria</taxon>
        <taxon>Pseudomonadati</taxon>
        <taxon>Bacteroidota</taxon>
        <taxon>Sphingobacteriia</taxon>
        <taxon>Sphingobacteriales</taxon>
        <taxon>Sphingobacteriaceae</taxon>
        <taxon>Pedobacter</taxon>
    </lineage>
</organism>
<name>A0ABS9ZTM7_9SPHI</name>
<sequence length="138" mass="15348">MIDKLLEPLILIAEDDPDDTLMLMEAFSEINQTSIKFLSNGKLLVEQVMELSQKDFLPKLILIDLNMPVLDGRGVIKALKANPSTENIPVVVLSTTKNKDDIDSVFNLGATDFFTKPSNFSDLVNIAKIVSQKWLPSN</sequence>
<gene>
    <name evidence="3" type="ORF">MMF97_04485</name>
</gene>
<dbReference type="PROSITE" id="PS50110">
    <property type="entry name" value="RESPONSE_REGULATORY"/>
    <property type="match status" value="1"/>
</dbReference>
<accession>A0ABS9ZTM7</accession>
<evidence type="ECO:0000313" key="3">
    <source>
        <dbReference type="EMBL" id="MCJ0741960.1"/>
    </source>
</evidence>
<dbReference type="RefSeq" id="WP_243359818.1">
    <property type="nucleotide sequence ID" value="NZ_JALGBH010000001.1"/>
</dbReference>
<comment type="caution">
    <text evidence="3">The sequence shown here is derived from an EMBL/GenBank/DDBJ whole genome shotgun (WGS) entry which is preliminary data.</text>
</comment>
<feature type="modified residue" description="4-aspartylphosphate" evidence="1">
    <location>
        <position position="64"/>
    </location>
</feature>
<dbReference type="Proteomes" id="UP001165460">
    <property type="component" value="Unassembled WGS sequence"/>
</dbReference>
<dbReference type="SUPFAM" id="SSF52172">
    <property type="entry name" value="CheY-like"/>
    <property type="match status" value="1"/>
</dbReference>
<dbReference type="Pfam" id="PF00072">
    <property type="entry name" value="Response_reg"/>
    <property type="match status" value="1"/>
</dbReference>
<dbReference type="EMBL" id="JALGBH010000001">
    <property type="protein sequence ID" value="MCJ0741960.1"/>
    <property type="molecule type" value="Genomic_DNA"/>
</dbReference>
<dbReference type="Gene3D" id="3.40.50.2300">
    <property type="match status" value="1"/>
</dbReference>